<organism evidence="2 3">
    <name type="scientific">Streptacidiphilus jiangxiensis</name>
    <dbReference type="NCBI Taxonomy" id="235985"/>
    <lineage>
        <taxon>Bacteria</taxon>
        <taxon>Bacillati</taxon>
        <taxon>Actinomycetota</taxon>
        <taxon>Actinomycetes</taxon>
        <taxon>Kitasatosporales</taxon>
        <taxon>Streptomycetaceae</taxon>
        <taxon>Streptacidiphilus</taxon>
    </lineage>
</organism>
<keyword evidence="1" id="KW-1133">Transmembrane helix</keyword>
<gene>
    <name evidence="2" type="ORF">SAMN05414137_106198</name>
</gene>
<sequence>MGRLQADAASSTRYDGTARMAYLMLPSSIDRHRRVLLAHRAARRAAGVADPAQARAVVLRAVLGAAPRRWEAWSWRGADLRLFPPLDEPKALRLDQRLGGLSVAQRAAFVLLELERLDEYATVDTLRAAGVGEPVAATAAAAAVAAELAQTGAGAGPAGPLLLGPAFDPCYVRARPGLVRSGARRPVVVLAALCVVVGVALAATAAGLRTGADAGPVLHASCVEATGTPPSAAGPGAWTDTARLDFGVWPARGPSLDDASLVARALDSWCTPTLVRAEPGTDALPPLSTPRVLWAGHLDGAAVVLLDDGTRLARYTRPDTPTAADPERLQVARHDDADVTTAGAVLLRSTAAGDRFLIAPWVGSLQLRDLRTPDTPARDLAEHDGVTPLVARPPAGGCGSSWPVLQLRSSSRVAEHHAFLLTDLGRVVATHLTYQPPPQAGPAQSPREATGPAALVLWSRLACTLPALRGADVKAVNAWEFAQQPLPGNAGTAAWVCARADHWDGAGSAGTFFLAPGAGGATVTGSEPDGRACSRFEQNVVAQVRWTPSGGGPALLLAAGSRRVHRITPPGGPGTDVTADHVLSAPWARGGPVTAVLDDGTVIRPLPARG</sequence>
<proteinExistence type="predicted"/>
<dbReference type="OrthoDB" id="3932808at2"/>
<keyword evidence="1" id="KW-0812">Transmembrane</keyword>
<reference evidence="3" key="1">
    <citation type="submission" date="2016-10" db="EMBL/GenBank/DDBJ databases">
        <authorList>
            <person name="Varghese N."/>
        </authorList>
    </citation>
    <scope>NUCLEOTIDE SEQUENCE [LARGE SCALE GENOMIC DNA]</scope>
    <source>
        <strain evidence="3">DSM 45096 / BCRC 16803 / CGMCC 4.1857 / CIP 109030 / JCM 12277 / KCTC 19219 / NBRC 100920 / 33214</strain>
    </source>
</reference>
<evidence type="ECO:0000313" key="3">
    <source>
        <dbReference type="Proteomes" id="UP000183015"/>
    </source>
</evidence>
<name>A0A1H7N3W2_STRJI</name>
<evidence type="ECO:0000256" key="1">
    <source>
        <dbReference type="SAM" id="Phobius"/>
    </source>
</evidence>
<protein>
    <recommendedName>
        <fullName evidence="4">DNA-directed RNA polymerase specialized sigma subunit, sigma24 family</fullName>
    </recommendedName>
</protein>
<evidence type="ECO:0008006" key="4">
    <source>
        <dbReference type="Google" id="ProtNLM"/>
    </source>
</evidence>
<keyword evidence="3" id="KW-1185">Reference proteome</keyword>
<feature type="transmembrane region" description="Helical" evidence="1">
    <location>
        <begin position="187"/>
        <end position="208"/>
    </location>
</feature>
<evidence type="ECO:0000313" key="2">
    <source>
        <dbReference type="EMBL" id="SEL18163.1"/>
    </source>
</evidence>
<dbReference type="eggNOG" id="ENOG5033RDI">
    <property type="taxonomic scope" value="Bacteria"/>
</dbReference>
<accession>A0A1H7N3W2</accession>
<dbReference type="Proteomes" id="UP000183015">
    <property type="component" value="Unassembled WGS sequence"/>
</dbReference>
<dbReference type="AlphaFoldDB" id="A0A1H7N3W2"/>
<dbReference type="EMBL" id="FOAZ01000006">
    <property type="protein sequence ID" value="SEL18163.1"/>
    <property type="molecule type" value="Genomic_DNA"/>
</dbReference>
<keyword evidence="1" id="KW-0472">Membrane</keyword>
<dbReference type="RefSeq" id="WP_052438655.1">
    <property type="nucleotide sequence ID" value="NZ_BBPN01000012.1"/>
</dbReference>